<dbReference type="PROSITE" id="PS51257">
    <property type="entry name" value="PROKAR_LIPOPROTEIN"/>
    <property type="match status" value="1"/>
</dbReference>
<dbReference type="Gene3D" id="2.60.120.430">
    <property type="entry name" value="Galactose-binding lectin"/>
    <property type="match status" value="1"/>
</dbReference>
<dbReference type="SUPFAM" id="SSF49785">
    <property type="entry name" value="Galactose-binding domain-like"/>
    <property type="match status" value="1"/>
</dbReference>
<organism evidence="3 4">
    <name type="scientific">Cloacibacterium rupense</name>
    <dbReference type="NCBI Taxonomy" id="517423"/>
    <lineage>
        <taxon>Bacteria</taxon>
        <taxon>Pseudomonadati</taxon>
        <taxon>Bacteroidota</taxon>
        <taxon>Flavobacteriia</taxon>
        <taxon>Flavobacteriales</taxon>
        <taxon>Weeksellaceae</taxon>
    </lineage>
</organism>
<name>A0ABQ2NGW0_9FLAO</name>
<dbReference type="InterPro" id="IPR014756">
    <property type="entry name" value="Ig_E-set"/>
</dbReference>
<feature type="domain" description="IPT/TIG" evidence="2">
    <location>
        <begin position="134"/>
        <end position="202"/>
    </location>
</feature>
<evidence type="ECO:0000313" key="3">
    <source>
        <dbReference type="EMBL" id="GGP01980.1"/>
    </source>
</evidence>
<dbReference type="RefSeq" id="WP_188616456.1">
    <property type="nucleotide sequence ID" value="NZ_BMLV01000001.1"/>
</dbReference>
<keyword evidence="1" id="KW-0732">Signal</keyword>
<dbReference type="Gene3D" id="2.60.40.10">
    <property type="entry name" value="Immunoglobulins"/>
    <property type="match status" value="2"/>
</dbReference>
<evidence type="ECO:0000256" key="1">
    <source>
        <dbReference type="SAM" id="SignalP"/>
    </source>
</evidence>
<dbReference type="InterPro" id="IPR008979">
    <property type="entry name" value="Galactose-bd-like_sf"/>
</dbReference>
<dbReference type="EMBL" id="BMLV01000001">
    <property type="protein sequence ID" value="GGP01980.1"/>
    <property type="molecule type" value="Genomic_DNA"/>
</dbReference>
<dbReference type="Proteomes" id="UP000620064">
    <property type="component" value="Unassembled WGS sequence"/>
</dbReference>
<feature type="signal peptide" evidence="1">
    <location>
        <begin position="1"/>
        <end position="25"/>
    </location>
</feature>
<keyword evidence="4" id="KW-1185">Reference proteome</keyword>
<accession>A0ABQ2NGW0</accession>
<reference evidence="4" key="1">
    <citation type="journal article" date="2019" name="Int. J. Syst. Evol. Microbiol.">
        <title>The Global Catalogue of Microorganisms (GCM) 10K type strain sequencing project: providing services to taxonomists for standard genome sequencing and annotation.</title>
        <authorList>
            <consortium name="The Broad Institute Genomics Platform"/>
            <consortium name="The Broad Institute Genome Sequencing Center for Infectious Disease"/>
            <person name="Wu L."/>
            <person name="Ma J."/>
        </authorList>
    </citation>
    <scope>NUCLEOTIDE SEQUENCE [LARGE SCALE GENOMIC DNA]</scope>
    <source>
        <strain evidence="4">CGMCC 1.7656</strain>
    </source>
</reference>
<comment type="caution">
    <text evidence="3">The sequence shown here is derived from an EMBL/GenBank/DDBJ whole genome shotgun (WGS) entry which is preliminary data.</text>
</comment>
<dbReference type="Pfam" id="PF01833">
    <property type="entry name" value="TIG"/>
    <property type="match status" value="2"/>
</dbReference>
<feature type="domain" description="IPT/TIG" evidence="2">
    <location>
        <begin position="53"/>
        <end position="109"/>
    </location>
</feature>
<gene>
    <name evidence="3" type="ORF">GCM10010992_04530</name>
</gene>
<dbReference type="InterPro" id="IPR013783">
    <property type="entry name" value="Ig-like_fold"/>
</dbReference>
<protein>
    <recommendedName>
        <fullName evidence="2">IPT/TIG domain-containing protein</fullName>
    </recommendedName>
</protein>
<feature type="chain" id="PRO_5045511414" description="IPT/TIG domain-containing protein" evidence="1">
    <location>
        <begin position="26"/>
        <end position="346"/>
    </location>
</feature>
<evidence type="ECO:0000313" key="4">
    <source>
        <dbReference type="Proteomes" id="UP000620064"/>
    </source>
</evidence>
<sequence length="346" mass="37814">MKYLIKNYSLIFSLLISLLSITACEDDSDRISFSPEITLVSATVDKNGQAVPITPTTQGYAGNTYIIQGKGFSTLQHIYFNDTESTFNPNFVTDNNIIVTINQNTPYANASNKMKLVTKYGTLEYDFVVAPPAPVFTSYTPINAKSGETITLYGNFFLNPVVKVGTATANIISSSLTEIKAVLPANSDDKLVSVTTISGTTTASQPVGSALYDDILQGDTGHWSWSGTPIITDYTADKFQGEKSMKIAFGGWDGADFKFASRDVSKYKAFRIRLKSTIDNSDASLKLVFGGWAFQIIKKIGTDWTYIEIPFSDIGNPTTFDQITFQESGNFGGNTILIDDMGFVLK</sequence>
<dbReference type="InterPro" id="IPR002909">
    <property type="entry name" value="IPT_dom"/>
</dbReference>
<proteinExistence type="predicted"/>
<evidence type="ECO:0000259" key="2">
    <source>
        <dbReference type="Pfam" id="PF01833"/>
    </source>
</evidence>
<dbReference type="SUPFAM" id="SSF81296">
    <property type="entry name" value="E set domains"/>
    <property type="match status" value="1"/>
</dbReference>